<feature type="region of interest" description="Disordered" evidence="1">
    <location>
        <begin position="1"/>
        <end position="55"/>
    </location>
</feature>
<protein>
    <submittedName>
        <fullName evidence="2">Uncharacterized protein</fullName>
    </submittedName>
</protein>
<reference evidence="3" key="1">
    <citation type="journal article" date="2012" name="Nat. Biotechnol.">
        <title>Reference genome sequence of the model plant Setaria.</title>
        <authorList>
            <person name="Bennetzen J.L."/>
            <person name="Schmutz J."/>
            <person name="Wang H."/>
            <person name="Percifield R."/>
            <person name="Hawkins J."/>
            <person name="Pontaroli A.C."/>
            <person name="Estep M."/>
            <person name="Feng L."/>
            <person name="Vaughn J.N."/>
            <person name="Grimwood J."/>
            <person name="Jenkins J."/>
            <person name="Barry K."/>
            <person name="Lindquist E."/>
            <person name="Hellsten U."/>
            <person name="Deshpande S."/>
            <person name="Wang X."/>
            <person name="Wu X."/>
            <person name="Mitros T."/>
            <person name="Triplett J."/>
            <person name="Yang X."/>
            <person name="Ye C.Y."/>
            <person name="Mauro-Herrera M."/>
            <person name="Wang L."/>
            <person name="Li P."/>
            <person name="Sharma M."/>
            <person name="Sharma R."/>
            <person name="Ronald P.C."/>
            <person name="Panaud O."/>
            <person name="Kellogg E.A."/>
            <person name="Brutnell T.P."/>
            <person name="Doust A.N."/>
            <person name="Tuskan G.A."/>
            <person name="Rokhsar D."/>
            <person name="Devos K.M."/>
        </authorList>
    </citation>
    <scope>NUCLEOTIDE SEQUENCE [LARGE SCALE GENOMIC DNA]</scope>
    <source>
        <strain evidence="3">cv. Yugu1</strain>
    </source>
</reference>
<sequence>MNSAAPDPAAVAARCHGQGPGGTRQAHDVRSPAGAAASSHPRRCGSGCPEPRRAP</sequence>
<dbReference type="Gramene" id="KQL26313">
    <property type="protein sequence ID" value="KQL26313"/>
    <property type="gene ID" value="SETIT_033659mg"/>
</dbReference>
<dbReference type="Proteomes" id="UP000004995">
    <property type="component" value="Unassembled WGS sequence"/>
</dbReference>
<accession>K4A455</accession>
<organism evidence="2 3">
    <name type="scientific">Setaria italica</name>
    <name type="common">Foxtail millet</name>
    <name type="synonym">Panicum italicum</name>
    <dbReference type="NCBI Taxonomy" id="4555"/>
    <lineage>
        <taxon>Eukaryota</taxon>
        <taxon>Viridiplantae</taxon>
        <taxon>Streptophyta</taxon>
        <taxon>Embryophyta</taxon>
        <taxon>Tracheophyta</taxon>
        <taxon>Spermatophyta</taxon>
        <taxon>Magnoliopsida</taxon>
        <taxon>Liliopsida</taxon>
        <taxon>Poales</taxon>
        <taxon>Poaceae</taxon>
        <taxon>PACMAD clade</taxon>
        <taxon>Panicoideae</taxon>
        <taxon>Panicodae</taxon>
        <taxon>Paniceae</taxon>
        <taxon>Cenchrinae</taxon>
        <taxon>Setaria</taxon>
    </lineage>
</organism>
<dbReference type="AlphaFoldDB" id="K4A455"/>
<evidence type="ECO:0000313" key="3">
    <source>
        <dbReference type="Proteomes" id="UP000004995"/>
    </source>
</evidence>
<proteinExistence type="predicted"/>
<name>K4A455_SETIT</name>
<dbReference type="EnsemblPlants" id="KQL26313">
    <property type="protein sequence ID" value="KQL26313"/>
    <property type="gene ID" value="SETIT_033659mg"/>
</dbReference>
<evidence type="ECO:0000256" key="1">
    <source>
        <dbReference type="SAM" id="MobiDB-lite"/>
    </source>
</evidence>
<feature type="compositionally biased region" description="Low complexity" evidence="1">
    <location>
        <begin position="1"/>
        <end position="13"/>
    </location>
</feature>
<keyword evidence="3" id="KW-1185">Reference proteome</keyword>
<dbReference type="HOGENOM" id="CLU_3035954_0_0_1"/>
<dbReference type="InParanoid" id="K4A455"/>
<evidence type="ECO:0000313" key="2">
    <source>
        <dbReference type="EnsemblPlants" id="KQL26313"/>
    </source>
</evidence>
<reference evidence="2" key="2">
    <citation type="submission" date="2018-08" db="UniProtKB">
        <authorList>
            <consortium name="EnsemblPlants"/>
        </authorList>
    </citation>
    <scope>IDENTIFICATION</scope>
    <source>
        <strain evidence="2">Yugu1</strain>
    </source>
</reference>
<dbReference type="EMBL" id="AGNK02001296">
    <property type="status" value="NOT_ANNOTATED_CDS"/>
    <property type="molecule type" value="Genomic_DNA"/>
</dbReference>